<evidence type="ECO:0000313" key="1">
    <source>
        <dbReference type="EMBL" id="JAH49162.1"/>
    </source>
</evidence>
<dbReference type="EMBL" id="GBXM01059415">
    <property type="protein sequence ID" value="JAH49162.1"/>
    <property type="molecule type" value="Transcribed_RNA"/>
</dbReference>
<sequence length="31" mass="3383">MTESSETFSYCFPQMTASASYLGTMLAVLKS</sequence>
<reference evidence="1" key="2">
    <citation type="journal article" date="2015" name="Fish Shellfish Immunol.">
        <title>Early steps in the European eel (Anguilla anguilla)-Vibrio vulnificus interaction in the gills: Role of the RtxA13 toxin.</title>
        <authorList>
            <person name="Callol A."/>
            <person name="Pajuelo D."/>
            <person name="Ebbesson L."/>
            <person name="Teles M."/>
            <person name="MacKenzie S."/>
            <person name="Amaro C."/>
        </authorList>
    </citation>
    <scope>NUCLEOTIDE SEQUENCE</scope>
</reference>
<protein>
    <submittedName>
        <fullName evidence="1">Uncharacterized protein</fullName>
    </submittedName>
</protein>
<proteinExistence type="predicted"/>
<organism evidence="1">
    <name type="scientific">Anguilla anguilla</name>
    <name type="common">European freshwater eel</name>
    <name type="synonym">Muraena anguilla</name>
    <dbReference type="NCBI Taxonomy" id="7936"/>
    <lineage>
        <taxon>Eukaryota</taxon>
        <taxon>Metazoa</taxon>
        <taxon>Chordata</taxon>
        <taxon>Craniata</taxon>
        <taxon>Vertebrata</taxon>
        <taxon>Euteleostomi</taxon>
        <taxon>Actinopterygii</taxon>
        <taxon>Neopterygii</taxon>
        <taxon>Teleostei</taxon>
        <taxon>Anguilliformes</taxon>
        <taxon>Anguillidae</taxon>
        <taxon>Anguilla</taxon>
    </lineage>
</organism>
<dbReference type="AlphaFoldDB" id="A0A0E9T6X5"/>
<accession>A0A0E9T6X5</accession>
<reference evidence="1" key="1">
    <citation type="submission" date="2014-11" db="EMBL/GenBank/DDBJ databases">
        <authorList>
            <person name="Amaro Gonzalez C."/>
        </authorList>
    </citation>
    <scope>NUCLEOTIDE SEQUENCE</scope>
</reference>
<name>A0A0E9T6X5_ANGAN</name>